<dbReference type="InterPro" id="IPR000719">
    <property type="entry name" value="Prot_kinase_dom"/>
</dbReference>
<evidence type="ECO:0000256" key="1">
    <source>
        <dbReference type="ARBA" id="ARBA00004123"/>
    </source>
</evidence>
<evidence type="ECO:0000256" key="14">
    <source>
        <dbReference type="ARBA" id="ARBA00047899"/>
    </source>
</evidence>
<feature type="compositionally biased region" description="Low complexity" evidence="16">
    <location>
        <begin position="415"/>
        <end position="449"/>
    </location>
</feature>
<dbReference type="Gene3D" id="1.10.510.10">
    <property type="entry name" value="Transferase(Phosphotransferase) domain 1"/>
    <property type="match status" value="1"/>
</dbReference>
<feature type="compositionally biased region" description="Polar residues" evidence="16">
    <location>
        <begin position="600"/>
        <end position="646"/>
    </location>
</feature>
<dbReference type="PANTHER" id="PTHR43671">
    <property type="entry name" value="SERINE/THREONINE-PROTEIN KINASE NEK"/>
    <property type="match status" value="1"/>
</dbReference>
<evidence type="ECO:0000313" key="19">
    <source>
        <dbReference type="Proteomes" id="UP000016922"/>
    </source>
</evidence>
<dbReference type="InterPro" id="IPR050660">
    <property type="entry name" value="NEK_Ser/Thr_kinase"/>
</dbReference>
<dbReference type="GO" id="GO:0005737">
    <property type="term" value="C:cytoplasm"/>
    <property type="evidence" value="ECO:0007669"/>
    <property type="project" value="TreeGrafter"/>
</dbReference>
<keyword evidence="9" id="KW-0498">Mitosis</keyword>
<organism evidence="18 19">
    <name type="scientific">Glarea lozoyensis (strain ATCC 20868 / MF5171)</name>
    <dbReference type="NCBI Taxonomy" id="1116229"/>
    <lineage>
        <taxon>Eukaryota</taxon>
        <taxon>Fungi</taxon>
        <taxon>Dikarya</taxon>
        <taxon>Ascomycota</taxon>
        <taxon>Pezizomycotina</taxon>
        <taxon>Leotiomycetes</taxon>
        <taxon>Helotiales</taxon>
        <taxon>Helotiaceae</taxon>
        <taxon>Glarea</taxon>
    </lineage>
</organism>
<sequence length="743" mass="82494">MSDKVEDKYGDRFEVLEKIGHGSFGVIRKVRRKQDGQILCRKEINYTKMSQKEKEQLHAEFIILASLRHPNIVGYYHREHIKTTYDLHLYMEYCGNGDLGRVIKQLQLKKEYAEEGFVWSMFAQLVGALYRCHYGVDAPETGSNVMGLGNSAKPRAPANGTMILHRDLKPENIFLGEDNSVKLGDFGLSKMMASHDFASTYVGTPFYMSPEICAAERYTLKSDIWSLGCIIYELCAREPPFNAKSHFQLVQKIKEGKVAPLPAVYSPELNNVIRDCLRVNPERRPDTAQLINIPMVKLMRKEKEVVDSARELKKKHALADQKQQELDQRLQFSDSEKFNLRQEIDASVRREWEVKAKLEISRLVQLEIEQLRSKFDEEVNSKVRAEMQKRSTTPDLKAARLPNVAPIPEQASTLSDSEPSVGNSSSSIGSNGESEFGSSTDLTDISTDSPETIQPKKRSTRTPLARAQTIGGFMGTPMDVEMGEPSPIAIASLSLSPRRGEATRAPTATRNIFAAAAGQEPRMQPILMNSDSEDDDVPTLPSPTRPKSSKNPFKPVNRPALISQKTAPVNKQGFSSIFNGGKPHTGGLPTLSSAPDLRPSASNSSLKDRSPSPNRRISKIPSSTNLSSHDNPPTSPTRKSSLSKKTSGAEDLNKLAMKNNMTKAVIGGPHAPKGRTLVELAQARAGGRPIGDGNRSPEPKGRAFAQRMADKVASRDQEPAVWDPEREEMPSPFLSRTKDFKRF</sequence>
<dbReference type="PANTHER" id="PTHR43671:SF13">
    <property type="entry name" value="SERINE_THREONINE-PROTEIN KINASE NEK2"/>
    <property type="match status" value="1"/>
</dbReference>
<evidence type="ECO:0000256" key="16">
    <source>
        <dbReference type="SAM" id="MobiDB-lite"/>
    </source>
</evidence>
<evidence type="ECO:0000256" key="13">
    <source>
        <dbReference type="ARBA" id="ARBA00023306"/>
    </source>
</evidence>
<dbReference type="EC" id="2.7.11.1" evidence="3"/>
<comment type="catalytic activity">
    <reaction evidence="14">
        <text>L-threonyl-[protein] + ATP = O-phospho-L-threonyl-[protein] + ADP + H(+)</text>
        <dbReference type="Rhea" id="RHEA:46608"/>
        <dbReference type="Rhea" id="RHEA-COMP:11060"/>
        <dbReference type="Rhea" id="RHEA-COMP:11605"/>
        <dbReference type="ChEBI" id="CHEBI:15378"/>
        <dbReference type="ChEBI" id="CHEBI:30013"/>
        <dbReference type="ChEBI" id="CHEBI:30616"/>
        <dbReference type="ChEBI" id="CHEBI:61977"/>
        <dbReference type="ChEBI" id="CHEBI:456216"/>
        <dbReference type="EC" id="2.7.11.1"/>
    </reaction>
</comment>
<evidence type="ECO:0000256" key="6">
    <source>
        <dbReference type="ARBA" id="ARBA00022618"/>
    </source>
</evidence>
<evidence type="ECO:0000256" key="10">
    <source>
        <dbReference type="ARBA" id="ARBA00022777"/>
    </source>
</evidence>
<feature type="compositionally biased region" description="Polar residues" evidence="16">
    <location>
        <begin position="563"/>
        <end position="578"/>
    </location>
</feature>
<evidence type="ECO:0000256" key="9">
    <source>
        <dbReference type="ARBA" id="ARBA00022776"/>
    </source>
</evidence>
<dbReference type="GO" id="GO:0044732">
    <property type="term" value="C:mitotic spindle pole body"/>
    <property type="evidence" value="ECO:0007669"/>
    <property type="project" value="TreeGrafter"/>
</dbReference>
<comment type="similarity">
    <text evidence="2">Belongs to the protein kinase superfamily. CAMK Ser/Thr protein kinase family.</text>
</comment>
<feature type="region of interest" description="Disordered" evidence="16">
    <location>
        <begin position="712"/>
        <end position="743"/>
    </location>
</feature>
<protein>
    <recommendedName>
        <fullName evidence="3">non-specific serine/threonine protein kinase</fullName>
        <ecNumber evidence="3">2.7.11.1</ecNumber>
    </recommendedName>
</protein>
<keyword evidence="10 18" id="KW-0418">Kinase</keyword>
<dbReference type="RefSeq" id="XP_008082843.1">
    <property type="nucleotide sequence ID" value="XM_008084652.1"/>
</dbReference>
<keyword evidence="8" id="KW-0547">Nucleotide-binding</keyword>
<dbReference type="GO" id="GO:0005524">
    <property type="term" value="F:ATP binding"/>
    <property type="evidence" value="ECO:0007669"/>
    <property type="project" value="UniProtKB-KW"/>
</dbReference>
<dbReference type="CDD" id="cd08217">
    <property type="entry name" value="STKc_Nek2"/>
    <property type="match status" value="1"/>
</dbReference>
<keyword evidence="6" id="KW-0132">Cell division</keyword>
<comment type="catalytic activity">
    <reaction evidence="15">
        <text>L-seryl-[protein] + ATP = O-phospho-L-seryl-[protein] + ADP + H(+)</text>
        <dbReference type="Rhea" id="RHEA:17989"/>
        <dbReference type="Rhea" id="RHEA-COMP:9863"/>
        <dbReference type="Rhea" id="RHEA-COMP:11604"/>
        <dbReference type="ChEBI" id="CHEBI:15378"/>
        <dbReference type="ChEBI" id="CHEBI:29999"/>
        <dbReference type="ChEBI" id="CHEBI:30616"/>
        <dbReference type="ChEBI" id="CHEBI:83421"/>
        <dbReference type="ChEBI" id="CHEBI:456216"/>
        <dbReference type="EC" id="2.7.11.1"/>
    </reaction>
</comment>
<name>S3DDV1_GLAL2</name>
<feature type="compositionally biased region" description="Basic and acidic residues" evidence="16">
    <location>
        <begin position="712"/>
        <end position="729"/>
    </location>
</feature>
<dbReference type="AlphaFoldDB" id="S3DDV1"/>
<evidence type="ECO:0000256" key="3">
    <source>
        <dbReference type="ARBA" id="ARBA00012513"/>
    </source>
</evidence>
<comment type="subcellular location">
    <subcellularLocation>
        <location evidence="1">Nucleus</location>
    </subcellularLocation>
</comment>
<dbReference type="KEGG" id="glz:GLAREA_12889"/>
<dbReference type="SUPFAM" id="SSF56112">
    <property type="entry name" value="Protein kinase-like (PK-like)"/>
    <property type="match status" value="1"/>
</dbReference>
<evidence type="ECO:0000256" key="15">
    <source>
        <dbReference type="ARBA" id="ARBA00048679"/>
    </source>
</evidence>
<evidence type="ECO:0000313" key="18">
    <source>
        <dbReference type="EMBL" id="EPE30166.1"/>
    </source>
</evidence>
<reference evidence="18 19" key="1">
    <citation type="journal article" date="2013" name="BMC Genomics">
        <title>Genomics-driven discovery of the pneumocandin biosynthetic gene cluster in the fungus Glarea lozoyensis.</title>
        <authorList>
            <person name="Chen L."/>
            <person name="Yue Q."/>
            <person name="Zhang X."/>
            <person name="Xiang M."/>
            <person name="Wang C."/>
            <person name="Li S."/>
            <person name="Che Y."/>
            <person name="Ortiz-Lopez F.J."/>
            <person name="Bills G.F."/>
            <person name="Liu X."/>
            <person name="An Z."/>
        </authorList>
    </citation>
    <scope>NUCLEOTIDE SEQUENCE [LARGE SCALE GENOMIC DNA]</scope>
    <source>
        <strain evidence="19">ATCC 20868 / MF5171</strain>
    </source>
</reference>
<dbReference type="SMART" id="SM00220">
    <property type="entry name" value="S_TKc"/>
    <property type="match status" value="1"/>
</dbReference>
<evidence type="ECO:0000256" key="11">
    <source>
        <dbReference type="ARBA" id="ARBA00022840"/>
    </source>
</evidence>
<feature type="domain" description="Protein kinase" evidence="17">
    <location>
        <begin position="13"/>
        <end position="296"/>
    </location>
</feature>
<dbReference type="HOGENOM" id="CLU_000288_63_23_1"/>
<feature type="region of interest" description="Disordered" evidence="16">
    <location>
        <begin position="515"/>
        <end position="656"/>
    </location>
</feature>
<dbReference type="STRING" id="1116229.S3DDV1"/>
<evidence type="ECO:0000256" key="2">
    <source>
        <dbReference type="ARBA" id="ARBA00006692"/>
    </source>
</evidence>
<evidence type="ECO:0000256" key="4">
    <source>
        <dbReference type="ARBA" id="ARBA00022527"/>
    </source>
</evidence>
<accession>S3DDV1</accession>
<keyword evidence="11" id="KW-0067">ATP-binding</keyword>
<proteinExistence type="inferred from homology"/>
<evidence type="ECO:0000256" key="12">
    <source>
        <dbReference type="ARBA" id="ARBA00023242"/>
    </source>
</evidence>
<feature type="region of interest" description="Disordered" evidence="16">
    <location>
        <begin position="408"/>
        <end position="464"/>
    </location>
</feature>
<gene>
    <name evidence="18" type="ORF">GLAREA_12889</name>
</gene>
<dbReference type="GO" id="GO:0005634">
    <property type="term" value="C:nucleus"/>
    <property type="evidence" value="ECO:0007669"/>
    <property type="project" value="UniProtKB-SubCell"/>
</dbReference>
<dbReference type="Gene3D" id="3.30.200.20">
    <property type="entry name" value="Phosphorylase Kinase, domain 1"/>
    <property type="match status" value="1"/>
</dbReference>
<keyword evidence="5" id="KW-0597">Phosphoprotein</keyword>
<dbReference type="Proteomes" id="UP000016922">
    <property type="component" value="Unassembled WGS sequence"/>
</dbReference>
<keyword evidence="12" id="KW-0539">Nucleus</keyword>
<evidence type="ECO:0000256" key="7">
    <source>
        <dbReference type="ARBA" id="ARBA00022679"/>
    </source>
</evidence>
<dbReference type="FunFam" id="1.10.510.10:FF:000697">
    <property type="entry name" value="G2-specific protein kinase nimA"/>
    <property type="match status" value="1"/>
</dbReference>
<dbReference type="OMA" id="AYFERDH"/>
<keyword evidence="4" id="KW-0723">Serine/threonine-protein kinase</keyword>
<evidence type="ECO:0000256" key="8">
    <source>
        <dbReference type="ARBA" id="ARBA00022741"/>
    </source>
</evidence>
<keyword evidence="7" id="KW-0808">Transferase</keyword>
<dbReference type="InterPro" id="IPR008271">
    <property type="entry name" value="Ser/Thr_kinase_AS"/>
</dbReference>
<dbReference type="eggNOG" id="KOG0591">
    <property type="taxonomic scope" value="Eukaryota"/>
</dbReference>
<keyword evidence="19" id="KW-1185">Reference proteome</keyword>
<dbReference type="OrthoDB" id="10250725at2759"/>
<dbReference type="GO" id="GO:0007059">
    <property type="term" value="P:chromosome segregation"/>
    <property type="evidence" value="ECO:0007669"/>
    <property type="project" value="TreeGrafter"/>
</dbReference>
<keyword evidence="13" id="KW-0131">Cell cycle</keyword>
<evidence type="ECO:0000256" key="5">
    <source>
        <dbReference type="ARBA" id="ARBA00022553"/>
    </source>
</evidence>
<dbReference type="GO" id="GO:0051301">
    <property type="term" value="P:cell division"/>
    <property type="evidence" value="ECO:0007669"/>
    <property type="project" value="UniProtKB-KW"/>
</dbReference>
<evidence type="ECO:0000259" key="17">
    <source>
        <dbReference type="PROSITE" id="PS50011"/>
    </source>
</evidence>
<dbReference type="Pfam" id="PF00069">
    <property type="entry name" value="Pkinase"/>
    <property type="match status" value="2"/>
</dbReference>
<dbReference type="GO" id="GO:0004674">
    <property type="term" value="F:protein serine/threonine kinase activity"/>
    <property type="evidence" value="ECO:0007669"/>
    <property type="project" value="UniProtKB-KW"/>
</dbReference>
<dbReference type="GeneID" id="19471929"/>
<dbReference type="PROSITE" id="PS50011">
    <property type="entry name" value="PROTEIN_KINASE_DOM"/>
    <property type="match status" value="1"/>
</dbReference>
<dbReference type="EMBL" id="KE145365">
    <property type="protein sequence ID" value="EPE30166.1"/>
    <property type="molecule type" value="Genomic_DNA"/>
</dbReference>
<dbReference type="InterPro" id="IPR011009">
    <property type="entry name" value="Kinase-like_dom_sf"/>
</dbReference>
<dbReference type="FunFam" id="3.30.200.20:FF:000525">
    <property type="entry name" value="Serine/threonine-protein kinase KIN3"/>
    <property type="match status" value="1"/>
</dbReference>
<dbReference type="PROSITE" id="PS00108">
    <property type="entry name" value="PROTEIN_KINASE_ST"/>
    <property type="match status" value="1"/>
</dbReference>